<dbReference type="Proteomes" id="UP001175353">
    <property type="component" value="Unassembled WGS sequence"/>
</dbReference>
<dbReference type="InterPro" id="IPR020592">
    <property type="entry name" value="Ribosomal_bS16_CS"/>
</dbReference>
<dbReference type="GO" id="GO:0005840">
    <property type="term" value="C:ribosome"/>
    <property type="evidence" value="ECO:0007669"/>
    <property type="project" value="InterPro"/>
</dbReference>
<dbReference type="EMBL" id="JAUJLE010000055">
    <property type="protein sequence ID" value="KAK0994565.1"/>
    <property type="molecule type" value="Genomic_DNA"/>
</dbReference>
<evidence type="ECO:0000313" key="3">
    <source>
        <dbReference type="EMBL" id="TKA46404.1"/>
    </source>
</evidence>
<sequence length="274" mass="29492">MPFFRPNPTKSTSASIRSYVKVRLTRLGARVDRFRHGRMTATGPIADTDAIPSFIGGAPLRRQQAGESEAERAPSPAARDQAAEAWHADLEVDADASGNTEETTGPLLASLTLPLSSPSPPQSDKTGEVADSIGGAEYQELLSAWWGRPKSILSDDGSVVSGEEFRGRRRQAWWDGMGEAAPRRQKKWSHARKASPYRGAASQQANGNGVSQEAWYASSTRLDGPETVTSTPATSSETIAAIPSTPSSQSSSKQGRRQSRFREVGLVEKPVQTE</sequence>
<evidence type="ECO:0000256" key="1">
    <source>
        <dbReference type="SAM" id="MobiDB-lite"/>
    </source>
</evidence>
<feature type="compositionally biased region" description="Basic residues" evidence="1">
    <location>
        <begin position="183"/>
        <end position="195"/>
    </location>
</feature>
<proteinExistence type="predicted"/>
<name>A0A4U0VBV5_9PEZI</name>
<keyword evidence="5" id="KW-1185">Reference proteome</keyword>
<dbReference type="GO" id="GO:0003735">
    <property type="term" value="F:structural constituent of ribosome"/>
    <property type="evidence" value="ECO:0007669"/>
    <property type="project" value="InterPro"/>
</dbReference>
<evidence type="ECO:0000313" key="2">
    <source>
        <dbReference type="EMBL" id="KAK0994565.1"/>
    </source>
</evidence>
<evidence type="ECO:0000313" key="5">
    <source>
        <dbReference type="Proteomes" id="UP001175353"/>
    </source>
</evidence>
<feature type="region of interest" description="Disordered" evidence="1">
    <location>
        <begin position="61"/>
        <end position="84"/>
    </location>
</feature>
<dbReference type="EMBL" id="NAJP01000008">
    <property type="protein sequence ID" value="TKA46404.1"/>
    <property type="molecule type" value="Genomic_DNA"/>
</dbReference>
<reference evidence="2" key="2">
    <citation type="submission" date="2023-06" db="EMBL/GenBank/DDBJ databases">
        <title>Black Yeasts Isolated from many extreme environments.</title>
        <authorList>
            <person name="Coleine C."/>
            <person name="Stajich J.E."/>
            <person name="Selbmann L."/>
        </authorList>
    </citation>
    <scope>NUCLEOTIDE SEQUENCE</scope>
    <source>
        <strain evidence="2">CCFEE 5200</strain>
    </source>
</reference>
<accession>A0A4U0VBV5</accession>
<dbReference type="GO" id="GO:0006412">
    <property type="term" value="P:translation"/>
    <property type="evidence" value="ECO:0007669"/>
    <property type="project" value="InterPro"/>
</dbReference>
<organism evidence="3 4">
    <name type="scientific">Friedmanniomyces endolithicus</name>
    <dbReference type="NCBI Taxonomy" id="329885"/>
    <lineage>
        <taxon>Eukaryota</taxon>
        <taxon>Fungi</taxon>
        <taxon>Dikarya</taxon>
        <taxon>Ascomycota</taxon>
        <taxon>Pezizomycotina</taxon>
        <taxon>Dothideomycetes</taxon>
        <taxon>Dothideomycetidae</taxon>
        <taxon>Mycosphaerellales</taxon>
        <taxon>Teratosphaeriaceae</taxon>
        <taxon>Friedmanniomyces</taxon>
    </lineage>
</organism>
<dbReference type="AlphaFoldDB" id="A0A4U0VBV5"/>
<reference evidence="3 4" key="1">
    <citation type="submission" date="2017-03" db="EMBL/GenBank/DDBJ databases">
        <title>Genomes of endolithic fungi from Antarctica.</title>
        <authorList>
            <person name="Coleine C."/>
            <person name="Masonjones S."/>
            <person name="Stajich J.E."/>
        </authorList>
    </citation>
    <scope>NUCLEOTIDE SEQUENCE [LARGE SCALE GENOMIC DNA]</scope>
    <source>
        <strain evidence="3 4">CCFEE 5311</strain>
    </source>
</reference>
<gene>
    <name evidence="3" type="ORF">B0A54_02235</name>
    <name evidence="2" type="ORF">LTR91_007633</name>
</gene>
<comment type="caution">
    <text evidence="3">The sequence shown here is derived from an EMBL/GenBank/DDBJ whole genome shotgun (WGS) entry which is preliminary data.</text>
</comment>
<dbReference type="PROSITE" id="PS00732">
    <property type="entry name" value="RIBOSOMAL_S16"/>
    <property type="match status" value="1"/>
</dbReference>
<feature type="compositionally biased region" description="Polar residues" evidence="1">
    <location>
        <begin position="201"/>
        <end position="238"/>
    </location>
</feature>
<feature type="region of interest" description="Disordered" evidence="1">
    <location>
        <begin position="110"/>
        <end position="129"/>
    </location>
</feature>
<protein>
    <submittedName>
        <fullName evidence="3">Uncharacterized protein</fullName>
    </submittedName>
</protein>
<dbReference type="Proteomes" id="UP000310066">
    <property type="component" value="Unassembled WGS sequence"/>
</dbReference>
<dbReference type="OrthoDB" id="3893753at2759"/>
<evidence type="ECO:0000313" key="4">
    <source>
        <dbReference type="Proteomes" id="UP000310066"/>
    </source>
</evidence>
<feature type="region of interest" description="Disordered" evidence="1">
    <location>
        <begin position="176"/>
        <end position="274"/>
    </location>
</feature>